<organism evidence="1 2">
    <name type="scientific">Hyunsoonleella rubra</name>
    <dbReference type="NCBI Taxonomy" id="1737062"/>
    <lineage>
        <taxon>Bacteria</taxon>
        <taxon>Pseudomonadati</taxon>
        <taxon>Bacteroidota</taxon>
        <taxon>Flavobacteriia</taxon>
        <taxon>Flavobacteriales</taxon>
        <taxon>Flavobacteriaceae</taxon>
    </lineage>
</organism>
<dbReference type="Proteomes" id="UP001597476">
    <property type="component" value="Unassembled WGS sequence"/>
</dbReference>
<evidence type="ECO:0008006" key="3">
    <source>
        <dbReference type="Google" id="ProtNLM"/>
    </source>
</evidence>
<proteinExistence type="predicted"/>
<dbReference type="RefSeq" id="WP_380291075.1">
    <property type="nucleotide sequence ID" value="NZ_JBHULY010000016.1"/>
</dbReference>
<protein>
    <recommendedName>
        <fullName evidence="3">YqaJ viral recombinase domain-containing protein</fullName>
    </recommendedName>
</protein>
<evidence type="ECO:0000313" key="1">
    <source>
        <dbReference type="EMBL" id="MFD2726286.1"/>
    </source>
</evidence>
<name>A0ABW5TB95_9FLAO</name>
<accession>A0ABW5TB95</accession>
<reference evidence="2" key="1">
    <citation type="journal article" date="2019" name="Int. J. Syst. Evol. Microbiol.">
        <title>The Global Catalogue of Microorganisms (GCM) 10K type strain sequencing project: providing services to taxonomists for standard genome sequencing and annotation.</title>
        <authorList>
            <consortium name="The Broad Institute Genomics Platform"/>
            <consortium name="The Broad Institute Genome Sequencing Center for Infectious Disease"/>
            <person name="Wu L."/>
            <person name="Ma J."/>
        </authorList>
    </citation>
    <scope>NUCLEOTIDE SEQUENCE [LARGE SCALE GENOMIC DNA]</scope>
    <source>
        <strain evidence="2">KCTC 42398</strain>
    </source>
</reference>
<comment type="caution">
    <text evidence="1">The sequence shown here is derived from an EMBL/GenBank/DDBJ whole genome shotgun (WGS) entry which is preliminary data.</text>
</comment>
<dbReference type="EMBL" id="JBHULY010000016">
    <property type="protein sequence ID" value="MFD2726286.1"/>
    <property type="molecule type" value="Genomic_DNA"/>
</dbReference>
<sequence>MLKNIISYHNNLSNELRTNFLSGYCHKNYLSSIFTSEDFEYFWNHTEWHELEKKYIKESIGRNSFGLRYNNISDLIEKHYKDFDGNPSIYFPDGLKVVEVKMPYAKLNFNKWTSTIKQIGIQFYWLNPTIKRHLLYYYLHQTVLTYVTFPKNEDFLDYRLRHIKGRIGESISYYSLITDEIHSKVKAITDQILETPFDRIIPKENRKVHFLNNPDYDLSPKELKEYQNEIQGKVKVDKTSAKIKELILNWDFINQGIITKDKLASILNISCSTITRRWKPYVELKEELNSQYLQNAA</sequence>
<evidence type="ECO:0000313" key="2">
    <source>
        <dbReference type="Proteomes" id="UP001597476"/>
    </source>
</evidence>
<gene>
    <name evidence="1" type="ORF">ACFSR8_08670</name>
</gene>
<keyword evidence="2" id="KW-1185">Reference proteome</keyword>